<dbReference type="PANTHER" id="PTHR47338">
    <property type="entry name" value="ZN(II)2CYS6 TRANSCRIPTION FACTOR (EUROFUNG)-RELATED"/>
    <property type="match status" value="1"/>
</dbReference>
<dbReference type="AlphaFoldDB" id="A0A177WDG9"/>
<feature type="domain" description="Zn(2)-C6 fungal-type" evidence="7">
    <location>
        <begin position="40"/>
        <end position="68"/>
    </location>
</feature>
<evidence type="ECO:0000256" key="1">
    <source>
        <dbReference type="ARBA" id="ARBA00004123"/>
    </source>
</evidence>
<reference evidence="8 9" key="2">
    <citation type="submission" date="2016-05" db="EMBL/GenBank/DDBJ databases">
        <title>Lineage-specific infection strategies underlie the spectrum of fungal disease in amphibians.</title>
        <authorList>
            <person name="Cuomo C.A."/>
            <person name="Farrer R.A."/>
            <person name="James T."/>
            <person name="Longcore J."/>
            <person name="Birren B."/>
        </authorList>
    </citation>
    <scope>NUCLEOTIDE SEQUENCE [LARGE SCALE GENOMIC DNA]</scope>
    <source>
        <strain evidence="8 9">JEL423</strain>
    </source>
</reference>
<evidence type="ECO:0000313" key="9">
    <source>
        <dbReference type="Proteomes" id="UP000077115"/>
    </source>
</evidence>
<dbReference type="VEuPathDB" id="FungiDB:BDEG_21785"/>
<reference evidence="8 9" key="1">
    <citation type="submission" date="2006-10" db="EMBL/GenBank/DDBJ databases">
        <title>The Genome Sequence of Batrachochytrium dendrobatidis JEL423.</title>
        <authorList>
            <consortium name="The Broad Institute Genome Sequencing Platform"/>
            <person name="Birren B."/>
            <person name="Lander E."/>
            <person name="Galagan J."/>
            <person name="Cuomo C."/>
            <person name="Devon K."/>
            <person name="Jaffe D."/>
            <person name="Butler J."/>
            <person name="Alvarez P."/>
            <person name="Gnerre S."/>
            <person name="Grabherr M."/>
            <person name="Kleber M."/>
            <person name="Mauceli E."/>
            <person name="Brockman W."/>
            <person name="Young S."/>
            <person name="LaButti K."/>
            <person name="Sykes S."/>
            <person name="DeCaprio D."/>
            <person name="Crawford M."/>
            <person name="Koehrsen M."/>
            <person name="Engels R."/>
            <person name="Montgomery P."/>
            <person name="Pearson M."/>
            <person name="Howarth C."/>
            <person name="Larson L."/>
            <person name="White J."/>
            <person name="O'Leary S."/>
            <person name="Kodira C."/>
            <person name="Zeng Q."/>
            <person name="Yandava C."/>
            <person name="Alvarado L."/>
            <person name="Longcore J."/>
            <person name="James T."/>
        </authorList>
    </citation>
    <scope>NUCLEOTIDE SEQUENCE [LARGE SCALE GENOMIC DNA]</scope>
    <source>
        <strain evidence="8 9">JEL423</strain>
    </source>
</reference>
<dbReference type="InterPro" id="IPR050815">
    <property type="entry name" value="TF_fung"/>
</dbReference>
<evidence type="ECO:0000256" key="4">
    <source>
        <dbReference type="ARBA" id="ARBA00023163"/>
    </source>
</evidence>
<dbReference type="GO" id="GO:0000981">
    <property type="term" value="F:DNA-binding transcription factor activity, RNA polymerase II-specific"/>
    <property type="evidence" value="ECO:0007669"/>
    <property type="project" value="InterPro"/>
</dbReference>
<dbReference type="CDD" id="cd12148">
    <property type="entry name" value="fungal_TF_MHR"/>
    <property type="match status" value="1"/>
</dbReference>
<dbReference type="GO" id="GO:0008270">
    <property type="term" value="F:zinc ion binding"/>
    <property type="evidence" value="ECO:0007669"/>
    <property type="project" value="InterPro"/>
</dbReference>
<evidence type="ECO:0000256" key="5">
    <source>
        <dbReference type="ARBA" id="ARBA00023242"/>
    </source>
</evidence>
<dbReference type="Gene3D" id="4.10.240.10">
    <property type="entry name" value="Zn(2)-C6 fungal-type DNA-binding domain"/>
    <property type="match status" value="1"/>
</dbReference>
<evidence type="ECO:0000256" key="6">
    <source>
        <dbReference type="SAM" id="MobiDB-lite"/>
    </source>
</evidence>
<dbReference type="Proteomes" id="UP000077115">
    <property type="component" value="Unassembled WGS sequence"/>
</dbReference>
<keyword evidence="5" id="KW-0539">Nucleus</keyword>
<dbReference type="SUPFAM" id="SSF57701">
    <property type="entry name" value="Zn2/Cys6 DNA-binding domain"/>
    <property type="match status" value="1"/>
</dbReference>
<feature type="compositionally biased region" description="Polar residues" evidence="6">
    <location>
        <begin position="118"/>
        <end position="128"/>
    </location>
</feature>
<feature type="compositionally biased region" description="Basic residues" evidence="6">
    <location>
        <begin position="108"/>
        <end position="117"/>
    </location>
</feature>
<proteinExistence type="predicted"/>
<keyword evidence="2" id="KW-0479">Metal-binding</keyword>
<accession>A0A177WDG9</accession>
<dbReference type="EMBL" id="DS022301">
    <property type="protein sequence ID" value="OAJ37795.1"/>
    <property type="molecule type" value="Genomic_DNA"/>
</dbReference>
<keyword evidence="4" id="KW-0804">Transcription</keyword>
<protein>
    <recommendedName>
        <fullName evidence="7">Zn(2)-C6 fungal-type domain-containing protein</fullName>
    </recommendedName>
</protein>
<organism evidence="8 9">
    <name type="scientific">Batrachochytrium dendrobatidis (strain JEL423)</name>
    <dbReference type="NCBI Taxonomy" id="403673"/>
    <lineage>
        <taxon>Eukaryota</taxon>
        <taxon>Fungi</taxon>
        <taxon>Fungi incertae sedis</taxon>
        <taxon>Chytridiomycota</taxon>
        <taxon>Chytridiomycota incertae sedis</taxon>
        <taxon>Chytridiomycetes</taxon>
        <taxon>Rhizophydiales</taxon>
        <taxon>Rhizophydiales incertae sedis</taxon>
        <taxon>Batrachochytrium</taxon>
    </lineage>
</organism>
<dbReference type="STRING" id="403673.A0A177WDG9"/>
<evidence type="ECO:0000256" key="2">
    <source>
        <dbReference type="ARBA" id="ARBA00022723"/>
    </source>
</evidence>
<name>A0A177WDG9_BATDL</name>
<dbReference type="InterPro" id="IPR036864">
    <property type="entry name" value="Zn2-C6_fun-type_DNA-bd_sf"/>
</dbReference>
<evidence type="ECO:0000256" key="3">
    <source>
        <dbReference type="ARBA" id="ARBA00023015"/>
    </source>
</evidence>
<dbReference type="GO" id="GO:0005634">
    <property type="term" value="C:nucleus"/>
    <property type="evidence" value="ECO:0007669"/>
    <property type="project" value="UniProtKB-SubCell"/>
</dbReference>
<keyword evidence="3" id="KW-0805">Transcription regulation</keyword>
<evidence type="ECO:0000259" key="7">
    <source>
        <dbReference type="Pfam" id="PF00172"/>
    </source>
</evidence>
<sequence length="786" mass="88929">MCTNQEQGAVQSIRYRRSYLTGHGCTLTACLSEPMSSGAKIKCDGTRPSCGQCERLSQDCSYDRRAKKRFLTVEYIDVLEDRLAAIESMLRQANGIKHGNDDASRNVPKSKQKHVRTHPNSVNATGPSPYSDLNGADHESVSDRSTCSAMLTGLTPTHAFPPSYPHIATTPFQRQTEAANGASPTGTPTSADIYLPVSSPQKSHNLVSRPTFTAIREDLFNLFFEYVYPLFIPMQLQDSPIYWRTKALNSVFLTNAMYCTSLRYTSYLDPRYRRHTAGDLFFFEARALLDSELDCPSSTTVFASARRSLGRTYFTICHRLCSELRLGMEADPNAPGGLPPPYEQEINRRLFWSLWTFENYGSSIGRRSSYFATSDCRVALPQICKMDSVNDPSNVPDLLSIKVMSSSDLYIPALPTSTPEGYLLMLEKTLVNIISNSPVLGSLCTSVSPEVQQYQQIIFEDSLKSWKNNLPEWLPFSESENQSIKPLLGHPSAWLLVYIRLVYYFSVTLLYRANIMCEFLNPIATRTPQFEKAKKAATTCFSLISQILQYNPEFLHLGFFTCYIVFHVGWVHAAFARLAQDEAETRRHWSYVDLHMTALKHLGRYWGMPAMQYAVLRHFRFNEDSAILIQRYSTVIALNPLASCSAEELEGFLIPHHQIGARSEPITAMQPAHFVNMIDNQQQHTNPPTQPLLSQIGYMQSDQQKWQPSNQYTAQRQTKPAHSLNTQQQYVPHMQHLATPEQFSLSAILQQMNPVNLNPILDTMTQQPVLNDPNGDLDTLKFSFPE</sequence>
<dbReference type="OrthoDB" id="2123952at2759"/>
<dbReference type="CDD" id="cd00067">
    <property type="entry name" value="GAL4"/>
    <property type="match status" value="1"/>
</dbReference>
<dbReference type="PANTHER" id="PTHR47338:SF5">
    <property type="entry name" value="ZN(II)2CYS6 TRANSCRIPTION FACTOR (EUROFUNG)"/>
    <property type="match status" value="1"/>
</dbReference>
<dbReference type="InterPro" id="IPR001138">
    <property type="entry name" value="Zn2Cys6_DnaBD"/>
</dbReference>
<feature type="region of interest" description="Disordered" evidence="6">
    <location>
        <begin position="96"/>
        <end position="141"/>
    </location>
</feature>
<comment type="subcellular location">
    <subcellularLocation>
        <location evidence="1">Nucleus</location>
    </subcellularLocation>
</comment>
<evidence type="ECO:0000313" key="8">
    <source>
        <dbReference type="EMBL" id="OAJ37795.1"/>
    </source>
</evidence>
<gene>
    <name evidence="8" type="ORF">BDEG_21785</name>
</gene>
<dbReference type="Pfam" id="PF00172">
    <property type="entry name" value="Zn_clus"/>
    <property type="match status" value="1"/>
</dbReference>